<comment type="similarity">
    <text evidence="1">Belongs to the CWC26 family.</text>
</comment>
<dbReference type="InterPro" id="IPR051112">
    <property type="entry name" value="CWC26_splicing_factor"/>
</dbReference>
<proteinExistence type="inferred from homology"/>
<feature type="compositionally biased region" description="Basic and acidic residues" evidence="3">
    <location>
        <begin position="780"/>
        <end position="804"/>
    </location>
</feature>
<feature type="compositionally biased region" description="Low complexity" evidence="3">
    <location>
        <begin position="390"/>
        <end position="400"/>
    </location>
</feature>
<dbReference type="PANTHER" id="PTHR31809">
    <property type="entry name" value="BUD13 HOMOLOG"/>
    <property type="match status" value="1"/>
</dbReference>
<name>A0ABQ8SNI5_PERAM</name>
<feature type="compositionally biased region" description="Basic and acidic residues" evidence="3">
    <location>
        <begin position="646"/>
        <end position="661"/>
    </location>
</feature>
<organism evidence="4 5">
    <name type="scientific">Periplaneta americana</name>
    <name type="common">American cockroach</name>
    <name type="synonym">Blatta americana</name>
    <dbReference type="NCBI Taxonomy" id="6978"/>
    <lineage>
        <taxon>Eukaryota</taxon>
        <taxon>Metazoa</taxon>
        <taxon>Ecdysozoa</taxon>
        <taxon>Arthropoda</taxon>
        <taxon>Hexapoda</taxon>
        <taxon>Insecta</taxon>
        <taxon>Pterygota</taxon>
        <taxon>Neoptera</taxon>
        <taxon>Polyneoptera</taxon>
        <taxon>Dictyoptera</taxon>
        <taxon>Blattodea</taxon>
        <taxon>Blattoidea</taxon>
        <taxon>Blattidae</taxon>
        <taxon>Blattinae</taxon>
        <taxon>Periplaneta</taxon>
    </lineage>
</organism>
<evidence type="ECO:0000313" key="4">
    <source>
        <dbReference type="EMBL" id="KAJ4435331.1"/>
    </source>
</evidence>
<keyword evidence="5" id="KW-1185">Reference proteome</keyword>
<sequence length="861" mass="97956">MAVTQLSQKDYLKKYLSSGSDDKKKKKKKKVAKPSNERKTRINFSLSCQKLKLQLKRINTKTQTTIRRQSNVFFFFVNNFFKKCFDCNISTNFRFRVVDDDIDLNNMRPLDEDEVDLYNLAEDAPQIAGIIDERPDDMRTLEEFRTKKWKIMSDENGIEDIKVTAIGGGAKQLPGSPAKIQGKSGGSDMSPKAKGNKKNSNKHSDPDASPVRKYKGDSDTSPPRKSKGHSDSDTSPPRKSKGHNDSDTSPPRKSKGHSDSDTSPPRKSKGHSDSDTSPPRRSQKRVNVDKLQSRRNKKESDSDVSPPRIRKYGSEVSPKTRRSPVRKEGGTRSYSPVRKNKHDADMSPVRRSREGDLSPVRKNKLVPDLSPVRKGKHDVDLTLARKSRNGSEQSFSSSRRSPPRKMKHFDSPPRRPVRSEEYEAVAKNSRGQVTKTKTSRNLGKNSDSDSSPPRKASRSYNSPSLQSGKEGSRASSSNKSSRNIDSDYSGKSQNIERQGESNRQGKDFSQKRYSVSPSRRDISESPYRKSKRQHSPESESRKSRRNSGSDNSPHRTTKKSRFASPTQERSNSGDGGKADSEKGKAKSKMERTLDGKRAGLQDAKELKEEISSFRRREDQMFAQMADEVSGKGAAAVMRDRKTGKRRNLEEEAKQKQEEEEKMAEHREKYSRWGKGKLQEHNGLIGDYLSRAVVSWSKASCLGLALRNARWFESSWGKKFSHEISASVWDRCPPSIVIHLGSYDRLKQVEDQKENLQHALHEMSKPLARYADDEDLEQHLRNQEREGDPMLEYIRSKKTEEDTTKSKPKYKGSYLPNRFGIPPGYRWDGVDRSNGYEKKWFEHQNSRKAVDDEAYKWSTADM</sequence>
<evidence type="ECO:0000256" key="2">
    <source>
        <dbReference type="ARBA" id="ARBA00014454"/>
    </source>
</evidence>
<feature type="region of interest" description="Disordered" evidence="3">
    <location>
        <begin position="17"/>
        <end position="38"/>
    </location>
</feature>
<dbReference type="InterPro" id="IPR018609">
    <property type="entry name" value="Bud13"/>
</dbReference>
<feature type="compositionally biased region" description="Basic and acidic residues" evidence="3">
    <location>
        <begin position="497"/>
        <end position="510"/>
    </location>
</feature>
<reference evidence="4 5" key="1">
    <citation type="journal article" date="2022" name="Allergy">
        <title>Genome assembly and annotation of Periplaneta americana reveal a comprehensive cockroach allergen profile.</title>
        <authorList>
            <person name="Wang L."/>
            <person name="Xiong Q."/>
            <person name="Saelim N."/>
            <person name="Wang L."/>
            <person name="Nong W."/>
            <person name="Wan A.T."/>
            <person name="Shi M."/>
            <person name="Liu X."/>
            <person name="Cao Q."/>
            <person name="Hui J.H.L."/>
            <person name="Sookrung N."/>
            <person name="Leung T.F."/>
            <person name="Tungtrongchitr A."/>
            <person name="Tsui S.K.W."/>
        </authorList>
    </citation>
    <scope>NUCLEOTIDE SEQUENCE [LARGE SCALE GENOMIC DNA]</scope>
    <source>
        <strain evidence="4">PWHHKU_190912</strain>
    </source>
</reference>
<feature type="region of interest" description="Disordered" evidence="3">
    <location>
        <begin position="168"/>
        <end position="603"/>
    </location>
</feature>
<feature type="compositionally biased region" description="Basic and acidic residues" evidence="3">
    <location>
        <begin position="518"/>
        <end position="527"/>
    </location>
</feature>
<evidence type="ECO:0000256" key="1">
    <source>
        <dbReference type="ARBA" id="ARBA00011069"/>
    </source>
</evidence>
<feature type="compositionally biased region" description="Polar residues" evidence="3">
    <location>
        <begin position="458"/>
        <end position="469"/>
    </location>
</feature>
<comment type="caution">
    <text evidence="4">The sequence shown here is derived from an EMBL/GenBank/DDBJ whole genome shotgun (WGS) entry which is preliminary data.</text>
</comment>
<feature type="region of interest" description="Disordered" evidence="3">
    <location>
        <begin position="625"/>
        <end position="661"/>
    </location>
</feature>
<accession>A0ABQ8SNI5</accession>
<feature type="compositionally biased region" description="Low complexity" evidence="3">
    <location>
        <begin position="473"/>
        <end position="487"/>
    </location>
</feature>
<feature type="compositionally biased region" description="Polar residues" evidence="3">
    <location>
        <begin position="563"/>
        <end position="572"/>
    </location>
</feature>
<feature type="compositionally biased region" description="Basic and acidic residues" evidence="3">
    <location>
        <begin position="408"/>
        <end position="421"/>
    </location>
</feature>
<protein>
    <recommendedName>
        <fullName evidence="2">BUD13 homolog</fullName>
    </recommendedName>
</protein>
<gene>
    <name evidence="4" type="ORF">ANN_17941</name>
</gene>
<evidence type="ECO:0000313" key="5">
    <source>
        <dbReference type="Proteomes" id="UP001148838"/>
    </source>
</evidence>
<feature type="compositionally biased region" description="Basic and acidic residues" evidence="3">
    <location>
        <begin position="576"/>
        <end position="603"/>
    </location>
</feature>
<feature type="region of interest" description="Disordered" evidence="3">
    <location>
        <begin position="780"/>
        <end position="812"/>
    </location>
</feature>
<evidence type="ECO:0000256" key="3">
    <source>
        <dbReference type="SAM" id="MobiDB-lite"/>
    </source>
</evidence>
<dbReference type="PANTHER" id="PTHR31809:SF0">
    <property type="entry name" value="BUD13 HOMOLOG"/>
    <property type="match status" value="1"/>
</dbReference>
<dbReference type="EMBL" id="JAJSOF020000023">
    <property type="protein sequence ID" value="KAJ4435331.1"/>
    <property type="molecule type" value="Genomic_DNA"/>
</dbReference>
<feature type="compositionally biased region" description="Polar residues" evidence="3">
    <location>
        <begin position="429"/>
        <end position="451"/>
    </location>
</feature>
<dbReference type="Proteomes" id="UP001148838">
    <property type="component" value="Unassembled WGS sequence"/>
</dbReference>
<dbReference type="Pfam" id="PF09736">
    <property type="entry name" value="Bud13"/>
    <property type="match status" value="1"/>
</dbReference>